<dbReference type="RefSeq" id="XP_066720377.1">
    <property type="nucleotide sequence ID" value="XM_066854522.1"/>
</dbReference>
<evidence type="ECO:0000313" key="3">
    <source>
        <dbReference type="Proteomes" id="UP001480595"/>
    </source>
</evidence>
<name>A0ABR1W738_9PEZI</name>
<sequence>MDSQEASPSKKRGRYAYLKCVQCRKDKKKCLPVERQSQEKCDRCEENGFECSSNQIAADSTPSLVPGAPGDTAFRARVKDLLDGWQWYKILNYCFHQLKTEAEKSTVGAYLAKISQELTHLYQHARESRDTTAKVLLCQIYYCIPSLRDRDEAQNEAILAISETILLPGDISNSGLRDLLVLAEIESSAGNTDDALLSLLNTMDDVLENSNVTHTPETMNDICILTEKYVECFTQSALTKRKLYDKNYLNTKQDIPDLLNIYGSPFLPQGAIQDTHIRYLKWLLLEFKPEYNSATGFEG</sequence>
<dbReference type="EMBL" id="JAQQWL010000003">
    <property type="protein sequence ID" value="KAK8079306.1"/>
    <property type="molecule type" value="Genomic_DNA"/>
</dbReference>
<dbReference type="CDD" id="cd00067">
    <property type="entry name" value="GAL4"/>
    <property type="match status" value="1"/>
</dbReference>
<protein>
    <recommendedName>
        <fullName evidence="4">Zn(2)-C6 fungal-type domain-containing protein</fullName>
    </recommendedName>
</protein>
<dbReference type="Proteomes" id="UP001480595">
    <property type="component" value="Unassembled WGS sequence"/>
</dbReference>
<evidence type="ECO:0000313" key="2">
    <source>
        <dbReference type="EMBL" id="KAK8079306.1"/>
    </source>
</evidence>
<organism evidence="2 3">
    <name type="scientific">Apiospora phragmitis</name>
    <dbReference type="NCBI Taxonomy" id="2905665"/>
    <lineage>
        <taxon>Eukaryota</taxon>
        <taxon>Fungi</taxon>
        <taxon>Dikarya</taxon>
        <taxon>Ascomycota</taxon>
        <taxon>Pezizomycotina</taxon>
        <taxon>Sordariomycetes</taxon>
        <taxon>Xylariomycetidae</taxon>
        <taxon>Amphisphaeriales</taxon>
        <taxon>Apiosporaceae</taxon>
        <taxon>Apiospora</taxon>
    </lineage>
</organism>
<dbReference type="Gene3D" id="4.10.240.10">
    <property type="entry name" value="Zn(2)-C6 fungal-type DNA-binding domain"/>
    <property type="match status" value="1"/>
</dbReference>
<dbReference type="InterPro" id="IPR036864">
    <property type="entry name" value="Zn2-C6_fun-type_DNA-bd_sf"/>
</dbReference>
<evidence type="ECO:0000256" key="1">
    <source>
        <dbReference type="ARBA" id="ARBA00023242"/>
    </source>
</evidence>
<gene>
    <name evidence="2" type="ORF">PG994_003113</name>
</gene>
<keyword evidence="3" id="KW-1185">Reference proteome</keyword>
<keyword evidence="1" id="KW-0539">Nucleus</keyword>
<proteinExistence type="predicted"/>
<dbReference type="GeneID" id="92087585"/>
<reference evidence="2 3" key="1">
    <citation type="submission" date="2023-01" db="EMBL/GenBank/DDBJ databases">
        <title>Analysis of 21 Apiospora genomes using comparative genomics revels a genus with tremendous synthesis potential of carbohydrate active enzymes and secondary metabolites.</title>
        <authorList>
            <person name="Sorensen T."/>
        </authorList>
    </citation>
    <scope>NUCLEOTIDE SEQUENCE [LARGE SCALE GENOMIC DNA]</scope>
    <source>
        <strain evidence="2 3">CBS 135458</strain>
    </source>
</reference>
<evidence type="ECO:0008006" key="4">
    <source>
        <dbReference type="Google" id="ProtNLM"/>
    </source>
</evidence>
<dbReference type="InterPro" id="IPR001138">
    <property type="entry name" value="Zn2Cys6_DnaBD"/>
</dbReference>
<comment type="caution">
    <text evidence="2">The sequence shown here is derived from an EMBL/GenBank/DDBJ whole genome shotgun (WGS) entry which is preliminary data.</text>
</comment>
<dbReference type="SUPFAM" id="SSF57701">
    <property type="entry name" value="Zn2/Cys6 DNA-binding domain"/>
    <property type="match status" value="1"/>
</dbReference>
<accession>A0ABR1W738</accession>